<dbReference type="GO" id="GO:0005829">
    <property type="term" value="C:cytosol"/>
    <property type="evidence" value="ECO:0007669"/>
    <property type="project" value="TreeGrafter"/>
</dbReference>
<dbReference type="SUPFAM" id="SSF55021">
    <property type="entry name" value="ACT-like"/>
    <property type="match status" value="2"/>
</dbReference>
<organism evidence="2">
    <name type="scientific">Desmarestia aculeata</name>
    <dbReference type="NCBI Taxonomy" id="62298"/>
    <lineage>
        <taxon>Eukaryota</taxon>
        <taxon>Sar</taxon>
        <taxon>Stramenopiles</taxon>
        <taxon>Ochrophyta</taxon>
        <taxon>PX clade</taxon>
        <taxon>Phaeophyceae</taxon>
        <taxon>Desmarestiales</taxon>
        <taxon>Desmarestiaceae</taxon>
        <taxon>Desmarestia</taxon>
    </lineage>
</organism>
<dbReference type="NCBIfam" id="NF008864">
    <property type="entry name" value="PRK11895.1"/>
    <property type="match status" value="1"/>
</dbReference>
<sequence length="204" mass="23684">MKRTLSVITEKDAGGLVRIISLITRRRFQIESITVGACERNGYNRITIVVINQRDGGDSAKQLTRQLRKLINVVNVKDITYLPTVQRELILIKLEVNFQERAEILNLVQIFRFKIVDVTDYTLILEITADPGKIIALQKVLEKYKILELIRTGEIGLLRESNVSTSSLREYPHAEDNFSQFNQDNIKDLFPQEYQISMEEYDYF</sequence>
<dbReference type="GO" id="GO:0009097">
    <property type="term" value="P:isoleucine biosynthetic process"/>
    <property type="evidence" value="ECO:0007669"/>
    <property type="project" value="TreeGrafter"/>
</dbReference>
<feature type="domain" description="ACT" evidence="1">
    <location>
        <begin position="4"/>
        <end position="81"/>
    </location>
</feature>
<dbReference type="GO" id="GO:0009099">
    <property type="term" value="P:L-valine biosynthetic process"/>
    <property type="evidence" value="ECO:0007669"/>
    <property type="project" value="TreeGrafter"/>
</dbReference>
<dbReference type="InterPro" id="IPR004789">
    <property type="entry name" value="Acetalactate_synth_ssu"/>
</dbReference>
<proteinExistence type="predicted"/>
<gene>
    <name evidence="2" type="primary">ilvH</name>
</gene>
<dbReference type="Gene3D" id="3.30.70.1150">
    <property type="entry name" value="ACT-like. Chain A, domain 2"/>
    <property type="match status" value="1"/>
</dbReference>
<dbReference type="Gene3D" id="3.30.70.260">
    <property type="match status" value="1"/>
</dbReference>
<dbReference type="PANTHER" id="PTHR30239:SF0">
    <property type="entry name" value="ACETOLACTATE SYNTHASE SMALL SUBUNIT 1, CHLOROPLASTIC"/>
    <property type="match status" value="1"/>
</dbReference>
<accession>A0A8F0K072</accession>
<reference evidence="2" key="1">
    <citation type="journal article" date="2021" name="Genome Biol. Evol.">
        <title>Genomic rearrangements and sequence evolution across brown algal organelles.</title>
        <authorList>
            <person name="Starko S."/>
            <person name="Bringloe T.T."/>
            <person name="Gomez M.S."/>
            <person name="Darby H."/>
            <person name="Graham S.W."/>
            <person name="Martone P.T."/>
        </authorList>
    </citation>
    <scope>NUCLEOTIDE SEQUENCE</scope>
</reference>
<dbReference type="InterPro" id="IPR019455">
    <property type="entry name" value="Acetolactate_synth_ssu_C"/>
</dbReference>
<keyword evidence="2" id="KW-0934">Plastid</keyword>
<dbReference type="InterPro" id="IPR045865">
    <property type="entry name" value="ACT-like_dom_sf"/>
</dbReference>
<dbReference type="Pfam" id="PF13710">
    <property type="entry name" value="ACT_5"/>
    <property type="match status" value="1"/>
</dbReference>
<dbReference type="InterPro" id="IPR002912">
    <property type="entry name" value="ACT_dom"/>
</dbReference>
<dbReference type="NCBIfam" id="TIGR00119">
    <property type="entry name" value="acolac_sm"/>
    <property type="match status" value="1"/>
</dbReference>
<evidence type="ECO:0000259" key="1">
    <source>
        <dbReference type="PROSITE" id="PS51671"/>
    </source>
</evidence>
<dbReference type="PANTHER" id="PTHR30239">
    <property type="entry name" value="ACETOLACTATE SYNTHASE SMALL SUBUNIT"/>
    <property type="match status" value="1"/>
</dbReference>
<evidence type="ECO:0000313" key="2">
    <source>
        <dbReference type="EMBL" id="QWK43668.1"/>
    </source>
</evidence>
<dbReference type="EMBL" id="MZ156041">
    <property type="protein sequence ID" value="QWK43668.1"/>
    <property type="molecule type" value="Genomic_DNA"/>
</dbReference>
<dbReference type="InterPro" id="IPR027271">
    <property type="entry name" value="Acetolactate_synth/TF_NikR_C"/>
</dbReference>
<dbReference type="PROSITE" id="PS51671">
    <property type="entry name" value="ACT"/>
    <property type="match status" value="1"/>
</dbReference>
<dbReference type="GO" id="GO:1990610">
    <property type="term" value="F:acetolactate synthase regulator activity"/>
    <property type="evidence" value="ECO:0007669"/>
    <property type="project" value="InterPro"/>
</dbReference>
<name>A0A8F0K072_9PHAE</name>
<protein>
    <submittedName>
        <fullName evidence="2">Aceohydroxyacid synthase small subunit</fullName>
    </submittedName>
</protein>
<geneLocation type="plastid" evidence="2"/>
<dbReference type="Pfam" id="PF10369">
    <property type="entry name" value="ALS_ss_C"/>
    <property type="match status" value="1"/>
</dbReference>
<dbReference type="GO" id="GO:0003984">
    <property type="term" value="F:acetolactate synthase activity"/>
    <property type="evidence" value="ECO:0007669"/>
    <property type="project" value="TreeGrafter"/>
</dbReference>
<dbReference type="AlphaFoldDB" id="A0A8F0K072"/>